<dbReference type="OrthoDB" id="408177at2759"/>
<dbReference type="InterPro" id="IPR018391">
    <property type="entry name" value="PQQ_b-propeller_rpt"/>
</dbReference>
<dbReference type="EMBL" id="LSRL02000070">
    <property type="protein sequence ID" value="TDG45815.1"/>
    <property type="molecule type" value="Genomic_DNA"/>
</dbReference>
<dbReference type="Pfam" id="PF13570">
    <property type="entry name" value="Beta-prop_ACSF4"/>
    <property type="match status" value="1"/>
</dbReference>
<feature type="domain" description="Pyrrolo-quinoline quinone repeat" evidence="3">
    <location>
        <begin position="726"/>
        <end position="1065"/>
    </location>
</feature>
<name>A0A484BDG2_DRONA</name>
<evidence type="ECO:0000313" key="4">
    <source>
        <dbReference type="EMBL" id="TDG45815.1"/>
    </source>
</evidence>
<comment type="caution">
    <text evidence="4">The sequence shown here is derived from an EMBL/GenBank/DDBJ whole genome shotgun (WGS) entry which is preliminary data.</text>
</comment>
<dbReference type="InterPro" id="IPR015943">
    <property type="entry name" value="WD40/YVTN_repeat-like_dom_sf"/>
</dbReference>
<dbReference type="AlphaFoldDB" id="A0A484BDG2"/>
<keyword evidence="5" id="KW-1185">Reference proteome</keyword>
<sequence length="1070" mass="119778">MEAVEIKTELEDDSEWSSQPEPHMEHKQDSESENTVEIEFKSEIDIEPTIVGESIKLYDIERLREFGDVPFVIKRMEPQEFSISYRKAVTSVESILERLRRNRVPNGVGIAFRIASHTPSSCILILAILNHKCHFYCNDKMMLSKALHTQMCRAGIDYLIVNGHMPVGAVYFQSLDNFVVFNEEYKLFKLKHTSGDAAPQAKASLPSNMCYTITTTGTTGEPKLIHVPYECIAPNILGLSQKLNISMADIIYLGTPCTFDPSVVELFLAMQNGAAVLLTHYSMRESPKRVLNALFPTNVTTPGITVLQMTPSLFRQFGANAIRERILNSSSTLRVLLLGGEPFPSSAELTTWMDSQVLLQKQVCNIYGITEVSCWSLMHVLQSLHSRVPLGTPIDDQTVLRVHLQSKRNIPNAVCGELWLGSATRRCYIPEIDDLENQRNKKDKASSVCYRATGDIVRRFDDGSIVFEERANDIVKRAGTRISLGLITRKIEQCLHHSELTTCLWLDELQKLICCIRSLEPKTKIQQRAQTFDILSKLMTAEQPDRFVYLQYFPCNVHGKLDKMLLLKECALLAQPAQDILRSFLHDRLECVDTQNERSQKKQRLEPAGSQSNLSGYDLSFRHAGGSSFHAITLCREIGLQMCIDDEQRHLFEMLLDENVSLRSILQFLDGAKLVTHNTKLKPIEPPASSAVSATEGNSTISGGLVITRVVKPALHFKCHWKKNFSKCVDSPVAQYESRYVCVGAHSKLLRTLDAVTGKEYSTIKLPDRIECKVTFVSEQLAMVGCYDGCLYGFNPLTGDLLWNVDIGGMIKSQPFLSSDGERIVVCSYAEDYNVLCLSTEHQQVLWCMRIGEKAIFASPLELSKQQAVIICTLDGGYACVSLLDGSVKWMQKCKEPFFASPVLLDSSATIFVCAEVAGRVHGCDVNSGKILATYAADGNIFSSLVVKAPPTHMGHTFVVFGCIDHHLYCLRCKTDASKHASFELHWKVDVGSSIYATPIILTIEPNENIVFCCTTNGHIVLANLGNGQIQWMDKLGGELFSTPCYIESLRRVYFGCRDNFLYCMGTKNN</sequence>
<gene>
    <name evidence="4" type="ORF">AWZ03_007770</name>
</gene>
<proteinExistence type="predicted"/>
<dbReference type="SUPFAM" id="SSF56801">
    <property type="entry name" value="Acetyl-CoA synthetase-like"/>
    <property type="match status" value="1"/>
</dbReference>
<evidence type="ECO:0000313" key="5">
    <source>
        <dbReference type="Proteomes" id="UP000295192"/>
    </source>
</evidence>
<dbReference type="InterPro" id="IPR000873">
    <property type="entry name" value="AMP-dep_synth/lig_dom"/>
</dbReference>
<dbReference type="STRING" id="7232.A0A484BDG2"/>
<evidence type="ECO:0000256" key="1">
    <source>
        <dbReference type="SAM" id="MobiDB-lite"/>
    </source>
</evidence>
<dbReference type="PANTHER" id="PTHR44394:SF1">
    <property type="entry name" value="BETA-ALANINE-ACTIVATING ENZYME"/>
    <property type="match status" value="1"/>
</dbReference>
<dbReference type="Gene3D" id="3.30.300.30">
    <property type="match status" value="1"/>
</dbReference>
<evidence type="ECO:0000259" key="3">
    <source>
        <dbReference type="Pfam" id="PF13570"/>
    </source>
</evidence>
<feature type="domain" description="AMP-dependent synthetase/ligase" evidence="2">
    <location>
        <begin position="64"/>
        <end position="423"/>
    </location>
</feature>
<dbReference type="InterPro" id="IPR002372">
    <property type="entry name" value="PQQ_rpt_dom"/>
</dbReference>
<reference evidence="4 5" key="1">
    <citation type="journal article" date="2019" name="J. Hered.">
        <title>An Improved Genome Assembly for Drosophila navojoa, the Basal Species in the mojavensis Cluster.</title>
        <authorList>
            <person name="Vanderlinde T."/>
            <person name="Dupim E.G."/>
            <person name="Nazario-Yepiz N.O."/>
            <person name="Carvalho A.B."/>
        </authorList>
    </citation>
    <scope>NUCLEOTIDE SEQUENCE [LARGE SCALE GENOMIC DNA]</scope>
    <source>
        <strain evidence="4">Navoj_Jal97</strain>
        <tissue evidence="4">Whole organism</tissue>
    </source>
</reference>
<dbReference type="InterPro" id="IPR042099">
    <property type="entry name" value="ANL_N_sf"/>
</dbReference>
<dbReference type="InterPro" id="IPR045851">
    <property type="entry name" value="AMP-bd_C_sf"/>
</dbReference>
<dbReference type="Gene3D" id="3.40.50.12780">
    <property type="entry name" value="N-terminal domain of ligase-like"/>
    <property type="match status" value="1"/>
</dbReference>
<dbReference type="SMART" id="SM00564">
    <property type="entry name" value="PQQ"/>
    <property type="match status" value="4"/>
</dbReference>
<dbReference type="InterPro" id="IPR052091">
    <property type="entry name" value="Beta-ala_Activ/Resist"/>
</dbReference>
<dbReference type="InterPro" id="IPR011047">
    <property type="entry name" value="Quinoprotein_ADH-like_sf"/>
</dbReference>
<dbReference type="Gene3D" id="2.130.10.10">
    <property type="entry name" value="YVTN repeat-like/Quinoprotein amine dehydrogenase"/>
    <property type="match status" value="3"/>
</dbReference>
<evidence type="ECO:0000259" key="2">
    <source>
        <dbReference type="Pfam" id="PF00501"/>
    </source>
</evidence>
<dbReference type="Pfam" id="PF00501">
    <property type="entry name" value="AMP-binding"/>
    <property type="match status" value="1"/>
</dbReference>
<protein>
    <submittedName>
        <fullName evidence="4">Uncharacterized protein</fullName>
    </submittedName>
</protein>
<dbReference type="Proteomes" id="UP000295192">
    <property type="component" value="Unassembled WGS sequence"/>
</dbReference>
<feature type="region of interest" description="Disordered" evidence="1">
    <location>
        <begin position="1"/>
        <end position="35"/>
    </location>
</feature>
<dbReference type="OMA" id="NGNVICC"/>
<organism evidence="4 5">
    <name type="scientific">Drosophila navojoa</name>
    <name type="common">Fruit fly</name>
    <dbReference type="NCBI Taxonomy" id="7232"/>
    <lineage>
        <taxon>Eukaryota</taxon>
        <taxon>Metazoa</taxon>
        <taxon>Ecdysozoa</taxon>
        <taxon>Arthropoda</taxon>
        <taxon>Hexapoda</taxon>
        <taxon>Insecta</taxon>
        <taxon>Pterygota</taxon>
        <taxon>Neoptera</taxon>
        <taxon>Endopterygota</taxon>
        <taxon>Diptera</taxon>
        <taxon>Brachycera</taxon>
        <taxon>Muscomorpha</taxon>
        <taxon>Ephydroidea</taxon>
        <taxon>Drosophilidae</taxon>
        <taxon>Drosophila</taxon>
    </lineage>
</organism>
<dbReference type="GO" id="GO:0043041">
    <property type="term" value="P:amino acid activation for nonribosomal peptide biosynthetic process"/>
    <property type="evidence" value="ECO:0007669"/>
    <property type="project" value="TreeGrafter"/>
</dbReference>
<dbReference type="SUPFAM" id="SSF50998">
    <property type="entry name" value="Quinoprotein alcohol dehydrogenase-like"/>
    <property type="match status" value="1"/>
</dbReference>
<accession>A0A484BDG2</accession>
<dbReference type="PANTHER" id="PTHR44394">
    <property type="entry name" value="BETA-ALANINE-ACTIVATING ENZYME"/>
    <property type="match status" value="1"/>
</dbReference>